<evidence type="ECO:0000313" key="3">
    <source>
        <dbReference type="Proteomes" id="UP000005408"/>
    </source>
</evidence>
<organism evidence="2 3">
    <name type="scientific">Magallana gigas</name>
    <name type="common">Pacific oyster</name>
    <name type="synonym">Crassostrea gigas</name>
    <dbReference type="NCBI Taxonomy" id="29159"/>
    <lineage>
        <taxon>Eukaryota</taxon>
        <taxon>Metazoa</taxon>
        <taxon>Spiralia</taxon>
        <taxon>Lophotrochozoa</taxon>
        <taxon>Mollusca</taxon>
        <taxon>Bivalvia</taxon>
        <taxon>Autobranchia</taxon>
        <taxon>Pteriomorphia</taxon>
        <taxon>Ostreida</taxon>
        <taxon>Ostreoidea</taxon>
        <taxon>Ostreidae</taxon>
        <taxon>Magallana</taxon>
    </lineage>
</organism>
<dbReference type="AlphaFoldDB" id="A0A8W8KZL0"/>
<dbReference type="EnsemblMetazoa" id="G26001.1">
    <property type="protein sequence ID" value="G26001.1:cds"/>
    <property type="gene ID" value="G26001"/>
</dbReference>
<accession>A0A8W8KZL0</accession>
<feature type="compositionally biased region" description="Polar residues" evidence="1">
    <location>
        <begin position="178"/>
        <end position="188"/>
    </location>
</feature>
<feature type="region of interest" description="Disordered" evidence="1">
    <location>
        <begin position="388"/>
        <end position="443"/>
    </location>
</feature>
<feature type="compositionally biased region" description="Basic and acidic residues" evidence="1">
    <location>
        <begin position="585"/>
        <end position="594"/>
    </location>
</feature>
<dbReference type="GO" id="GO:0003676">
    <property type="term" value="F:nucleic acid binding"/>
    <property type="evidence" value="ECO:0007669"/>
    <property type="project" value="InterPro"/>
</dbReference>
<feature type="compositionally biased region" description="Polar residues" evidence="1">
    <location>
        <begin position="570"/>
        <end position="580"/>
    </location>
</feature>
<dbReference type="InterPro" id="IPR012337">
    <property type="entry name" value="RNaseH-like_sf"/>
</dbReference>
<feature type="compositionally biased region" description="Low complexity" evidence="1">
    <location>
        <begin position="425"/>
        <end position="439"/>
    </location>
</feature>
<keyword evidence="3" id="KW-1185">Reference proteome</keyword>
<feature type="region of interest" description="Disordered" evidence="1">
    <location>
        <begin position="1"/>
        <end position="55"/>
    </location>
</feature>
<evidence type="ECO:0000313" key="2">
    <source>
        <dbReference type="EnsemblMetazoa" id="G26001.1:cds"/>
    </source>
</evidence>
<dbReference type="InterPro" id="IPR036397">
    <property type="entry name" value="RNaseH_sf"/>
</dbReference>
<dbReference type="Gene3D" id="3.30.420.10">
    <property type="entry name" value="Ribonuclease H-like superfamily/Ribonuclease H"/>
    <property type="match status" value="1"/>
</dbReference>
<feature type="region of interest" description="Disordered" evidence="1">
    <location>
        <begin position="570"/>
        <end position="637"/>
    </location>
</feature>
<feature type="compositionally biased region" description="Basic and acidic residues" evidence="1">
    <location>
        <begin position="212"/>
        <end position="221"/>
    </location>
</feature>
<proteinExistence type="predicted"/>
<dbReference type="PANTHER" id="PTHR47331:SF6">
    <property type="entry name" value="DOUBLECORTIN DOMAIN-CONTAINING PROTEIN"/>
    <property type="match status" value="1"/>
</dbReference>
<feature type="compositionally biased region" description="Low complexity" evidence="1">
    <location>
        <begin position="33"/>
        <end position="47"/>
    </location>
</feature>
<dbReference type="Proteomes" id="UP000005408">
    <property type="component" value="Unassembled WGS sequence"/>
</dbReference>
<name>A0A8W8KZL0_MAGGI</name>
<feature type="compositionally biased region" description="Basic and acidic residues" evidence="1">
    <location>
        <begin position="193"/>
        <end position="202"/>
    </location>
</feature>
<evidence type="ECO:0000256" key="1">
    <source>
        <dbReference type="SAM" id="MobiDB-lite"/>
    </source>
</evidence>
<protein>
    <submittedName>
        <fullName evidence="2">Uncharacterized protein</fullName>
    </submittedName>
</protein>
<sequence length="867" mass="96549">MEPSEVVDPVRVKKEPVSPREKDSHSTKKPTSKHGSQSSTKHSSSSSIMKRAKAEAARALIRLAEEEAALRKTLSQLEEQDEIDQATIRASAVRRRSDYNADMDLLTAKKTAAALDAEARVYEQESVGGDLSEFDNIDDDIRVPEEDPHERTSEYVNTVHLEGQSETMCPDASIVPQNATHRPQSEPQPVSHATHEMNDSRRAILTNNPVDTYRDLPESDIRPQTPATTYAEMPPVTRPNIPMEMSRVRNDPSFSFTETMNTPQKFIRSSPLAVKTRITTARTEISSDSRDDTVCAIHGTSHRLRLNPADIGTRGIAANKLQSSAWIQGPIDFLMRQSLEPDDASNLITCKSDVNTYLSEVEPVPEATSGQSIVDRFERFSQWSRLNSKKTHMEPSEVVDPVRVKKEPVSPREKDSHSTKKPTSKHGSQSSTKHSSSSSIMKRAKAEAARALIRLAEEEAALRKTLSQLEEQDEIDQATIRASAVRRRSDYNADMDLLTAKKTAAALDAEARVYEQESVGGDLSEFDNIDDDIRVPEEDPHERTSEYVNTVHLEGQSETMCPDASIVPQNATHRPQSEPQPVSHATHEMNDSRRAILTNNPVDTYRDLPESDIRPQTPATTYAEMPPVTRPNIPMEMSRVRNDPSFSFTETMNTPQKFIRSSPLAVKTRITTARTEISSDSRDDTVCAIHGTSHRLRLNPADIGTRGIAANKLQSSAWIQGPIDFLMRQSLEPDDASNLITCKSDVNTYLSEVEPVPEATSGQSIVDRFERFSQWSRLMKETKDEPNVEIVVETERCCKVVSILSRETVLAVDCLGVQLGSRGPLTLIQVGTYSGDVYLFDVLKNKKLINDGELGTLLESKDVKKVC</sequence>
<feature type="compositionally biased region" description="Basic and acidic residues" evidence="1">
    <location>
        <begin position="391"/>
        <end position="418"/>
    </location>
</feature>
<feature type="compositionally biased region" description="Basic and acidic residues" evidence="1">
    <location>
        <begin position="604"/>
        <end position="613"/>
    </location>
</feature>
<feature type="region of interest" description="Disordered" evidence="1">
    <location>
        <begin position="178"/>
        <end position="245"/>
    </location>
</feature>
<reference evidence="2" key="1">
    <citation type="submission" date="2022-08" db="UniProtKB">
        <authorList>
            <consortium name="EnsemblMetazoa"/>
        </authorList>
    </citation>
    <scope>IDENTIFICATION</scope>
    <source>
        <strain evidence="2">05x7-T-G4-1.051#20</strain>
    </source>
</reference>
<dbReference type="PANTHER" id="PTHR47331">
    <property type="entry name" value="PHD-TYPE DOMAIN-CONTAINING PROTEIN"/>
    <property type="match status" value="1"/>
</dbReference>
<dbReference type="SUPFAM" id="SSF53098">
    <property type="entry name" value="Ribonuclease H-like"/>
    <property type="match status" value="1"/>
</dbReference>
<feature type="compositionally biased region" description="Basic and acidic residues" evidence="1">
    <location>
        <begin position="8"/>
        <end position="26"/>
    </location>
</feature>